<dbReference type="GO" id="GO:0003723">
    <property type="term" value="F:RNA binding"/>
    <property type="evidence" value="ECO:0007669"/>
    <property type="project" value="TreeGrafter"/>
</dbReference>
<reference evidence="2" key="1">
    <citation type="submission" date="2020-07" db="EMBL/GenBank/DDBJ databases">
        <authorList>
            <person name="Lin J."/>
        </authorList>
    </citation>
    <scope>NUCLEOTIDE SEQUENCE</scope>
</reference>
<name>A0A6V7PRN6_ANACO</name>
<dbReference type="GO" id="GO:0004386">
    <property type="term" value="F:helicase activity"/>
    <property type="evidence" value="ECO:0007669"/>
    <property type="project" value="TreeGrafter"/>
</dbReference>
<dbReference type="PANTHER" id="PTHR18934:SF234">
    <property type="entry name" value="PRE-MRNA-SPLICING FACTOR ATP-DEPENDENT RNA HELICASE DEAH4-RELATED"/>
    <property type="match status" value="1"/>
</dbReference>
<feature type="compositionally biased region" description="Basic and acidic residues" evidence="1">
    <location>
        <begin position="182"/>
        <end position="204"/>
    </location>
</feature>
<proteinExistence type="predicted"/>
<dbReference type="Gene3D" id="1.20.120.1080">
    <property type="match status" value="1"/>
</dbReference>
<dbReference type="Pfam" id="PF21010">
    <property type="entry name" value="HA2_C"/>
    <property type="match status" value="1"/>
</dbReference>
<protein>
    <submittedName>
        <fullName evidence="2">Uncharacterized protein</fullName>
    </submittedName>
</protein>
<evidence type="ECO:0000256" key="1">
    <source>
        <dbReference type="SAM" id="MobiDB-lite"/>
    </source>
</evidence>
<dbReference type="PANTHER" id="PTHR18934">
    <property type="entry name" value="ATP-DEPENDENT RNA HELICASE"/>
    <property type="match status" value="1"/>
</dbReference>
<sequence length="220" mass="24751">MKRYVGVEELPLEPSLSRTLIEANDLGCLSQALTVAATLSAEITFHQARSKGKERKRKQLSSLPDGSGWGDHIQLLQIYENWDLAGYDPDWCADNDLQKRSMMFSEDVRKQLSQIIQKIAKGPTEVQSSSRHKRNEHDYEKLRRALCVGYGNQLAERMLHHNGYRTLGYSGGSHGSNGSEPTEDKTRSPPASDKDVKQPVDVDSKIQAAPERYLARKGKR</sequence>
<dbReference type="EMBL" id="LR862151">
    <property type="protein sequence ID" value="CAD1833509.1"/>
    <property type="molecule type" value="Genomic_DNA"/>
</dbReference>
<dbReference type="AlphaFoldDB" id="A0A6V7PRN6"/>
<gene>
    <name evidence="2" type="ORF">CB5_LOCUS16720</name>
</gene>
<feature type="region of interest" description="Disordered" evidence="1">
    <location>
        <begin position="169"/>
        <end position="220"/>
    </location>
</feature>
<organism evidence="2">
    <name type="scientific">Ananas comosus var. bracteatus</name>
    <name type="common">red pineapple</name>
    <dbReference type="NCBI Taxonomy" id="296719"/>
    <lineage>
        <taxon>Eukaryota</taxon>
        <taxon>Viridiplantae</taxon>
        <taxon>Streptophyta</taxon>
        <taxon>Embryophyta</taxon>
        <taxon>Tracheophyta</taxon>
        <taxon>Spermatophyta</taxon>
        <taxon>Magnoliopsida</taxon>
        <taxon>Liliopsida</taxon>
        <taxon>Poales</taxon>
        <taxon>Bromeliaceae</taxon>
        <taxon>Bromelioideae</taxon>
        <taxon>Ananas</taxon>
    </lineage>
</organism>
<accession>A0A6V7PRN6</accession>
<evidence type="ECO:0000313" key="2">
    <source>
        <dbReference type="EMBL" id="CAD1833509.1"/>
    </source>
</evidence>